<proteinExistence type="predicted"/>
<sequence length="119" mass="13919">MPQLHKFAVDGEPRALIKQNHADCNKKLWHLSNKLCMTLIVEYNAMMEWIKAKLKEDMEQIVCAMKIIAEGFPYKSREEMMRVFELGEGEKQLAEVEAAYWSARADTDTVYWHQVKALK</sequence>
<dbReference type="EMBL" id="AZST01002373">
    <property type="protein sequence ID" value="KEP45011.1"/>
    <property type="molecule type" value="Genomic_DNA"/>
</dbReference>
<gene>
    <name evidence="1" type="ORF">V565_330460</name>
</gene>
<dbReference type="Proteomes" id="UP000027456">
    <property type="component" value="Unassembled WGS sequence"/>
</dbReference>
<name>A0A074RCW5_9AGAM</name>
<evidence type="ECO:0000313" key="1">
    <source>
        <dbReference type="EMBL" id="KEP45011.1"/>
    </source>
</evidence>
<reference evidence="1 2" key="1">
    <citation type="submission" date="2013-12" db="EMBL/GenBank/DDBJ databases">
        <authorList>
            <person name="Cubeta M."/>
            <person name="Pakala S."/>
            <person name="Fedorova N."/>
            <person name="Thomas E."/>
            <person name="Dean R."/>
            <person name="Jabaji S."/>
            <person name="Neate S."/>
            <person name="Toda T."/>
            <person name="Tavantzis S."/>
            <person name="Vilgalys R."/>
            <person name="Bharathan N."/>
            <person name="Pakala S."/>
            <person name="Losada L.S."/>
            <person name="Zafar N."/>
            <person name="Nierman W."/>
        </authorList>
    </citation>
    <scope>NUCLEOTIDE SEQUENCE [LARGE SCALE GENOMIC DNA]</scope>
    <source>
        <strain evidence="1 2">123E</strain>
    </source>
</reference>
<organism evidence="1 2">
    <name type="scientific">Rhizoctonia solani 123E</name>
    <dbReference type="NCBI Taxonomy" id="1423351"/>
    <lineage>
        <taxon>Eukaryota</taxon>
        <taxon>Fungi</taxon>
        <taxon>Dikarya</taxon>
        <taxon>Basidiomycota</taxon>
        <taxon>Agaricomycotina</taxon>
        <taxon>Agaricomycetes</taxon>
        <taxon>Cantharellales</taxon>
        <taxon>Ceratobasidiaceae</taxon>
        <taxon>Rhizoctonia</taxon>
    </lineage>
</organism>
<dbReference type="HOGENOM" id="CLU_2067104_0_0_1"/>
<keyword evidence="2" id="KW-1185">Reference proteome</keyword>
<dbReference type="AlphaFoldDB" id="A0A074RCW5"/>
<evidence type="ECO:0000313" key="2">
    <source>
        <dbReference type="Proteomes" id="UP000027456"/>
    </source>
</evidence>
<comment type="caution">
    <text evidence="1">The sequence shown here is derived from an EMBL/GenBank/DDBJ whole genome shotgun (WGS) entry which is preliminary data.</text>
</comment>
<accession>A0A074RCW5</accession>
<feature type="non-terminal residue" evidence="1">
    <location>
        <position position="119"/>
    </location>
</feature>
<protein>
    <submittedName>
        <fullName evidence="1">Uncharacterized protein</fullName>
    </submittedName>
</protein>